<feature type="active site" evidence="11">
    <location>
        <position position="146"/>
    </location>
</feature>
<dbReference type="InterPro" id="IPR002104">
    <property type="entry name" value="Integrase_catalytic"/>
</dbReference>
<dbReference type="HAMAP" id="MF_01807">
    <property type="entry name" value="Recomb_XerD"/>
    <property type="match status" value="1"/>
</dbReference>
<dbReference type="Pfam" id="PF00589">
    <property type="entry name" value="Phage_integrase"/>
    <property type="match status" value="1"/>
</dbReference>
<feature type="active site" evidence="11">
    <location>
        <position position="170"/>
    </location>
</feature>
<dbReference type="NCBIfam" id="NF001399">
    <property type="entry name" value="PRK00283.1"/>
    <property type="match status" value="1"/>
</dbReference>
<evidence type="ECO:0000256" key="4">
    <source>
        <dbReference type="ARBA" id="ARBA00022490"/>
    </source>
</evidence>
<feature type="active site" evidence="11">
    <location>
        <position position="244"/>
    </location>
</feature>
<dbReference type="Pfam" id="PF02899">
    <property type="entry name" value="Phage_int_SAM_1"/>
    <property type="match status" value="1"/>
</dbReference>
<evidence type="ECO:0000256" key="6">
    <source>
        <dbReference type="ARBA" id="ARBA00022829"/>
    </source>
</evidence>
<feature type="active site" description="O-(3'-phospho-DNA)-tyrosine intermediate" evidence="11">
    <location>
        <position position="279"/>
    </location>
</feature>
<proteinExistence type="inferred from homology"/>
<dbReference type="Gene3D" id="1.10.443.10">
    <property type="entry name" value="Intergrase catalytic core"/>
    <property type="match status" value="1"/>
</dbReference>
<dbReference type="Proteomes" id="UP001056291">
    <property type="component" value="Chromosome"/>
</dbReference>
<evidence type="ECO:0000256" key="10">
    <source>
        <dbReference type="ARBA" id="ARBA00023306"/>
    </source>
</evidence>
<feature type="active site" evidence="11">
    <location>
        <position position="270"/>
    </location>
</feature>
<evidence type="ECO:0000256" key="1">
    <source>
        <dbReference type="ARBA" id="ARBA00004496"/>
    </source>
</evidence>
<evidence type="ECO:0000256" key="7">
    <source>
        <dbReference type="ARBA" id="ARBA00022908"/>
    </source>
</evidence>
<gene>
    <name evidence="11 14" type="primary">xerD</name>
    <name evidence="14" type="ORF">NBZ79_03895</name>
</gene>
<evidence type="ECO:0000256" key="8">
    <source>
        <dbReference type="ARBA" id="ARBA00023125"/>
    </source>
</evidence>
<evidence type="ECO:0000313" key="14">
    <source>
        <dbReference type="EMBL" id="USG62116.1"/>
    </source>
</evidence>
<dbReference type="SUPFAM" id="SSF56349">
    <property type="entry name" value="DNA breaking-rejoining enzymes"/>
    <property type="match status" value="1"/>
</dbReference>
<dbReference type="InterPro" id="IPR044068">
    <property type="entry name" value="CB"/>
</dbReference>
<dbReference type="InterPro" id="IPR004107">
    <property type="entry name" value="Integrase_SAM-like_N"/>
</dbReference>
<keyword evidence="5 11" id="KW-0132">Cell division</keyword>
<dbReference type="EMBL" id="CP098747">
    <property type="protein sequence ID" value="USG62116.1"/>
    <property type="molecule type" value="Genomic_DNA"/>
</dbReference>
<keyword evidence="9 11" id="KW-0233">DNA recombination</keyword>
<comment type="similarity">
    <text evidence="2 11">Belongs to the 'phage' integrase family. XerD subfamily.</text>
</comment>
<evidence type="ECO:0000256" key="11">
    <source>
        <dbReference type="HAMAP-Rule" id="MF_01807"/>
    </source>
</evidence>
<reference evidence="14" key="1">
    <citation type="submission" date="2022-06" db="EMBL/GenBank/DDBJ databases">
        <title>Sneathiella actinostolidae sp. nov., isolated from a sea anemonein the Western Pacific Ocean.</title>
        <authorList>
            <person name="Wei M.J."/>
        </authorList>
    </citation>
    <scope>NUCLEOTIDE SEQUENCE</scope>
    <source>
        <strain evidence="14">PHK-P5</strain>
    </source>
</reference>
<comment type="function">
    <text evidence="11">Site-specific tyrosine recombinase, which acts by catalyzing the cutting and rejoining of the recombining DNA molecules. The XerC-XerD complex is essential to convert dimers of the bacterial chromosome into monomers to permit their segregation at cell division. It also contributes to the segregational stability of plasmids.</text>
</comment>
<dbReference type="InterPro" id="IPR011010">
    <property type="entry name" value="DNA_brk_join_enz"/>
</dbReference>
<dbReference type="PROSITE" id="PS51898">
    <property type="entry name" value="TYR_RECOMBINASE"/>
    <property type="match status" value="1"/>
</dbReference>
<dbReference type="InterPro" id="IPR023009">
    <property type="entry name" value="Tyrosine_recombinase_XerC/XerD"/>
</dbReference>
<comment type="subcellular location">
    <subcellularLocation>
        <location evidence="1 11">Cytoplasm</location>
    </subcellularLocation>
</comment>
<dbReference type="HAMAP" id="MF_01808">
    <property type="entry name" value="Recomb_XerC_XerD"/>
    <property type="match status" value="1"/>
</dbReference>
<dbReference type="InterPro" id="IPR011932">
    <property type="entry name" value="Recomb_XerD"/>
</dbReference>
<sequence>MSLHLIEGFLEMLMTERGAAANTIDSYRRDMEEFNRFVTKKGSDLTSCSPSDIQDYLKSLDAAGLMNSTQARRLSAIKQFFSYMLGDDFRKDDPSLNIDSPRSQRRLPKYLSEEEVNRLLAVTEGAEPEKLRMASLLQLLYATGLRATELVTLPYPALRDQDRFLIIRGKGNKERLVPVNQSAKAALQNYLEIRQSFLPEEETHSKWLYPSRGESGHLTRQRFGQLLKALAFDANIDPKKVSPHVLRHAFASHLLANGADLRSLQKMLGHSDISTTQIYTHVLQKRLREVVTTHHPLADAK</sequence>
<dbReference type="InterPro" id="IPR013762">
    <property type="entry name" value="Integrase-like_cat_sf"/>
</dbReference>
<evidence type="ECO:0000313" key="15">
    <source>
        <dbReference type="Proteomes" id="UP001056291"/>
    </source>
</evidence>
<accession>A0ABY4W5J1</accession>
<dbReference type="CDD" id="cd00798">
    <property type="entry name" value="INT_XerDC_C"/>
    <property type="match status" value="1"/>
</dbReference>
<organism evidence="14 15">
    <name type="scientific">Sneathiella marina</name>
    <dbReference type="NCBI Taxonomy" id="2950108"/>
    <lineage>
        <taxon>Bacteria</taxon>
        <taxon>Pseudomonadati</taxon>
        <taxon>Pseudomonadota</taxon>
        <taxon>Alphaproteobacteria</taxon>
        <taxon>Sneathiellales</taxon>
        <taxon>Sneathiellaceae</taxon>
        <taxon>Sneathiella</taxon>
    </lineage>
</organism>
<dbReference type="Gene3D" id="1.10.150.130">
    <property type="match status" value="1"/>
</dbReference>
<keyword evidence="10 11" id="KW-0131">Cell cycle</keyword>
<keyword evidence="7 11" id="KW-0229">DNA integration</keyword>
<feature type="domain" description="Core-binding (CB)" evidence="13">
    <location>
        <begin position="1"/>
        <end position="85"/>
    </location>
</feature>
<evidence type="ECO:0000256" key="9">
    <source>
        <dbReference type="ARBA" id="ARBA00023172"/>
    </source>
</evidence>
<keyword evidence="4 11" id="KW-0963">Cytoplasm</keyword>
<feature type="active site" evidence="11">
    <location>
        <position position="247"/>
    </location>
</feature>
<dbReference type="RefSeq" id="WP_251935707.1">
    <property type="nucleotide sequence ID" value="NZ_CP098747.1"/>
</dbReference>
<dbReference type="PROSITE" id="PS51900">
    <property type="entry name" value="CB"/>
    <property type="match status" value="1"/>
</dbReference>
<dbReference type="PANTHER" id="PTHR30349">
    <property type="entry name" value="PHAGE INTEGRASE-RELATED"/>
    <property type="match status" value="1"/>
</dbReference>
<name>A0ABY4W5J1_9PROT</name>
<protein>
    <recommendedName>
        <fullName evidence="3 11">Tyrosine recombinase XerD</fullName>
    </recommendedName>
</protein>
<dbReference type="InterPro" id="IPR050090">
    <property type="entry name" value="Tyrosine_recombinase_XerCD"/>
</dbReference>
<evidence type="ECO:0000259" key="13">
    <source>
        <dbReference type="PROSITE" id="PS51900"/>
    </source>
</evidence>
<keyword evidence="6 11" id="KW-0159">Chromosome partition</keyword>
<keyword evidence="8 11" id="KW-0238">DNA-binding</keyword>
<dbReference type="NCBIfam" id="TIGR02225">
    <property type="entry name" value="recomb_XerD"/>
    <property type="match status" value="1"/>
</dbReference>
<evidence type="ECO:0000256" key="5">
    <source>
        <dbReference type="ARBA" id="ARBA00022618"/>
    </source>
</evidence>
<dbReference type="PANTHER" id="PTHR30349:SF90">
    <property type="entry name" value="TYROSINE RECOMBINASE XERD"/>
    <property type="match status" value="1"/>
</dbReference>
<evidence type="ECO:0000256" key="2">
    <source>
        <dbReference type="ARBA" id="ARBA00010450"/>
    </source>
</evidence>
<dbReference type="InterPro" id="IPR010998">
    <property type="entry name" value="Integrase_recombinase_N"/>
</dbReference>
<comment type="subunit">
    <text evidence="11">Forms a cyclic heterotetrameric complex composed of two molecules of XerC and two molecules of XerD.</text>
</comment>
<feature type="domain" description="Tyr recombinase" evidence="12">
    <location>
        <begin position="106"/>
        <end position="292"/>
    </location>
</feature>
<evidence type="ECO:0000256" key="3">
    <source>
        <dbReference type="ARBA" id="ARBA00015810"/>
    </source>
</evidence>
<evidence type="ECO:0000259" key="12">
    <source>
        <dbReference type="PROSITE" id="PS51898"/>
    </source>
</evidence>
<keyword evidence="15" id="KW-1185">Reference proteome</keyword>